<evidence type="ECO:0000313" key="4">
    <source>
        <dbReference type="Proteomes" id="UP000598633"/>
    </source>
</evidence>
<dbReference type="EMBL" id="JACXWA010000050">
    <property type="protein sequence ID" value="MBD3870277.1"/>
    <property type="molecule type" value="Genomic_DNA"/>
</dbReference>
<dbReference type="GO" id="GO:0043107">
    <property type="term" value="P:type IV pilus-dependent motility"/>
    <property type="evidence" value="ECO:0007669"/>
    <property type="project" value="InterPro"/>
</dbReference>
<sequence>MAIDLNSKPWYVAAIVGVVLGIAMFVVMNIYIFKDIGIQIERLETSIDELEREIEKGRAAKADLPRLEEDIRNYEIELDRLRKILPTKRETDNLIKRAKQLTERGRFRLTRFTPGGFEDRDFFIEWPIRVGLDGTYHELGLFFDRLSRMPRIINVTELTINPNKKSDSGFTIHAEFVQRTYIYKEETPEPETEE</sequence>
<feature type="coiled-coil region" evidence="1">
    <location>
        <begin position="33"/>
        <end position="84"/>
    </location>
</feature>
<evidence type="ECO:0000313" key="3">
    <source>
        <dbReference type="EMBL" id="MBD3870277.1"/>
    </source>
</evidence>
<dbReference type="InterPro" id="IPR014717">
    <property type="entry name" value="Transl_elong_EF1B/ribsomal_bS6"/>
</dbReference>
<reference evidence="3 4" key="1">
    <citation type="submission" date="2020-08" db="EMBL/GenBank/DDBJ databases">
        <title>Acidobacteriota in marine sediments use diverse sulfur dissimilation pathways.</title>
        <authorList>
            <person name="Wasmund K."/>
        </authorList>
    </citation>
    <scope>NUCLEOTIDE SEQUENCE [LARGE SCALE GENOMIC DNA]</scope>
    <source>
        <strain evidence="3">MAG AM3-A</strain>
    </source>
</reference>
<keyword evidence="1" id="KW-0175">Coiled coil</keyword>
<feature type="transmembrane region" description="Helical" evidence="2">
    <location>
        <begin position="12"/>
        <end position="33"/>
    </location>
</feature>
<dbReference type="AlphaFoldDB" id="A0A8J6Y4Y1"/>
<dbReference type="GO" id="GO:0043683">
    <property type="term" value="P:type IV pilus assembly"/>
    <property type="evidence" value="ECO:0007669"/>
    <property type="project" value="InterPro"/>
</dbReference>
<dbReference type="InterPro" id="IPR007445">
    <property type="entry name" value="PilO"/>
</dbReference>
<dbReference type="PANTHER" id="PTHR39555">
    <property type="entry name" value="FIMBRIAL ASSEMBLY PROTEIN PILO-LIKE PROTEIN-RELATED"/>
    <property type="match status" value="1"/>
</dbReference>
<keyword evidence="2" id="KW-0472">Membrane</keyword>
<dbReference type="Gene3D" id="3.30.70.60">
    <property type="match status" value="1"/>
</dbReference>
<protein>
    <submittedName>
        <fullName evidence="3">Type 4a pilus biogenesis protein PilO</fullName>
    </submittedName>
</protein>
<comment type="caution">
    <text evidence="3">The sequence shown here is derived from an EMBL/GenBank/DDBJ whole genome shotgun (WGS) entry which is preliminary data.</text>
</comment>
<keyword evidence="2" id="KW-0812">Transmembrane</keyword>
<accession>A0A8J6Y4Y1</accession>
<dbReference type="PANTHER" id="PTHR39555:SF1">
    <property type="entry name" value="TYPE IV PILUS INNER MEMBRANE COMPONENT PILO"/>
    <property type="match status" value="1"/>
</dbReference>
<evidence type="ECO:0000256" key="2">
    <source>
        <dbReference type="SAM" id="Phobius"/>
    </source>
</evidence>
<dbReference type="Proteomes" id="UP000598633">
    <property type="component" value="Unassembled WGS sequence"/>
</dbReference>
<evidence type="ECO:0000256" key="1">
    <source>
        <dbReference type="SAM" id="Coils"/>
    </source>
</evidence>
<organism evidence="3 4">
    <name type="scientific">Candidatus Sulfomarinibacter kjeldsenii</name>
    <dbReference type="NCBI Taxonomy" id="2885994"/>
    <lineage>
        <taxon>Bacteria</taxon>
        <taxon>Pseudomonadati</taxon>
        <taxon>Acidobacteriota</taxon>
        <taxon>Thermoanaerobaculia</taxon>
        <taxon>Thermoanaerobaculales</taxon>
        <taxon>Candidatus Sulfomarinibacteraceae</taxon>
        <taxon>Candidatus Sulfomarinibacter</taxon>
    </lineage>
</organism>
<gene>
    <name evidence="3" type="primary">pilO</name>
    <name evidence="3" type="ORF">IFJ97_02820</name>
</gene>
<proteinExistence type="predicted"/>
<dbReference type="Pfam" id="PF04350">
    <property type="entry name" value="PilO"/>
    <property type="match status" value="1"/>
</dbReference>
<keyword evidence="2" id="KW-1133">Transmembrane helix</keyword>
<name>A0A8J6Y4Y1_9BACT</name>